<dbReference type="InterPro" id="IPR001412">
    <property type="entry name" value="aa-tRNA-synth_I_CS"/>
</dbReference>
<evidence type="ECO:0000256" key="10">
    <source>
        <dbReference type="ARBA" id="ARBA00049339"/>
    </source>
</evidence>
<dbReference type="SMART" id="SM00836">
    <property type="entry name" value="DALR_1"/>
    <property type="match status" value="1"/>
</dbReference>
<evidence type="ECO:0000256" key="2">
    <source>
        <dbReference type="ARBA" id="ARBA00005594"/>
    </source>
</evidence>
<evidence type="ECO:0000259" key="13">
    <source>
        <dbReference type="SMART" id="SM00836"/>
    </source>
</evidence>
<dbReference type="Pfam" id="PF00750">
    <property type="entry name" value="tRNA-synt_1d"/>
    <property type="match status" value="1"/>
</dbReference>
<dbReference type="GO" id="GO:0005737">
    <property type="term" value="C:cytoplasm"/>
    <property type="evidence" value="ECO:0007669"/>
    <property type="project" value="UniProtKB-SubCell"/>
</dbReference>
<dbReference type="InterPro" id="IPR014729">
    <property type="entry name" value="Rossmann-like_a/b/a_fold"/>
</dbReference>
<dbReference type="Gene3D" id="3.40.50.620">
    <property type="entry name" value="HUPs"/>
    <property type="match status" value="1"/>
</dbReference>
<dbReference type="EMBL" id="DXIE01000032">
    <property type="protein sequence ID" value="HIV62230.1"/>
    <property type="molecule type" value="Genomic_DNA"/>
</dbReference>
<reference evidence="15" key="2">
    <citation type="submission" date="2021-04" db="EMBL/GenBank/DDBJ databases">
        <authorList>
            <person name="Gilroy R."/>
        </authorList>
    </citation>
    <scope>NUCLEOTIDE SEQUENCE</scope>
    <source>
        <strain evidence="15">CHK193-4272</strain>
    </source>
</reference>
<dbReference type="GO" id="GO:0005524">
    <property type="term" value="F:ATP binding"/>
    <property type="evidence" value="ECO:0007669"/>
    <property type="project" value="UniProtKB-UniRule"/>
</dbReference>
<dbReference type="InterPro" id="IPR005148">
    <property type="entry name" value="Arg-tRNA-synth_N"/>
</dbReference>
<evidence type="ECO:0000256" key="4">
    <source>
        <dbReference type="ARBA" id="ARBA00022490"/>
    </source>
</evidence>
<evidence type="ECO:0000313" key="15">
    <source>
        <dbReference type="EMBL" id="HIV62230.1"/>
    </source>
</evidence>
<feature type="domain" description="DALR anticodon binding" evidence="13">
    <location>
        <begin position="444"/>
        <end position="564"/>
    </location>
</feature>
<dbReference type="PROSITE" id="PS00178">
    <property type="entry name" value="AA_TRNA_LIGASE_I"/>
    <property type="match status" value="1"/>
</dbReference>
<dbReference type="InterPro" id="IPR008909">
    <property type="entry name" value="DALR_anticod-bd"/>
</dbReference>
<dbReference type="Gene3D" id="3.30.1360.70">
    <property type="entry name" value="Arginyl tRNA synthetase N-terminal domain"/>
    <property type="match status" value="1"/>
</dbReference>
<dbReference type="FunFam" id="3.40.50.620:FF:000062">
    <property type="entry name" value="Arginine--tRNA ligase"/>
    <property type="match status" value="1"/>
</dbReference>
<keyword evidence="4 11" id="KW-0963">Cytoplasm</keyword>
<gene>
    <name evidence="11" type="primary">argS</name>
    <name evidence="15" type="ORF">H9746_05255</name>
</gene>
<dbReference type="FunFam" id="1.10.730.10:FF:000008">
    <property type="entry name" value="Arginine--tRNA ligase"/>
    <property type="match status" value="1"/>
</dbReference>
<evidence type="ECO:0000256" key="5">
    <source>
        <dbReference type="ARBA" id="ARBA00022598"/>
    </source>
</evidence>
<name>A0A9D1PI60_9FIRM</name>
<dbReference type="Pfam" id="PF03485">
    <property type="entry name" value="Arg_tRNA_synt_N"/>
    <property type="match status" value="1"/>
</dbReference>
<dbReference type="InterPro" id="IPR036695">
    <property type="entry name" value="Arg-tRNA-synth_N_sf"/>
</dbReference>
<dbReference type="InterPro" id="IPR035684">
    <property type="entry name" value="ArgRS_core"/>
</dbReference>
<feature type="short sequence motif" description="'HIGH' region" evidence="11">
    <location>
        <begin position="135"/>
        <end position="145"/>
    </location>
</feature>
<evidence type="ECO:0000256" key="8">
    <source>
        <dbReference type="ARBA" id="ARBA00022917"/>
    </source>
</evidence>
<evidence type="ECO:0000256" key="7">
    <source>
        <dbReference type="ARBA" id="ARBA00022840"/>
    </source>
</evidence>
<dbReference type="PRINTS" id="PR01038">
    <property type="entry name" value="TRNASYNTHARG"/>
</dbReference>
<evidence type="ECO:0000256" key="3">
    <source>
        <dbReference type="ARBA" id="ARBA00011245"/>
    </source>
</evidence>
<dbReference type="PANTHER" id="PTHR11956">
    <property type="entry name" value="ARGINYL-TRNA SYNTHETASE"/>
    <property type="match status" value="1"/>
</dbReference>
<dbReference type="InterPro" id="IPR001278">
    <property type="entry name" value="Arg-tRNA-ligase"/>
</dbReference>
<reference evidence="15" key="1">
    <citation type="journal article" date="2021" name="PeerJ">
        <title>Extensive microbial diversity within the chicken gut microbiome revealed by metagenomics and culture.</title>
        <authorList>
            <person name="Gilroy R."/>
            <person name="Ravi A."/>
            <person name="Getino M."/>
            <person name="Pursley I."/>
            <person name="Horton D.L."/>
            <person name="Alikhan N.F."/>
            <person name="Baker D."/>
            <person name="Gharbi K."/>
            <person name="Hall N."/>
            <person name="Watson M."/>
            <person name="Adriaenssens E.M."/>
            <person name="Foster-Nyarko E."/>
            <person name="Jarju S."/>
            <person name="Secka A."/>
            <person name="Antonio M."/>
            <person name="Oren A."/>
            <person name="Chaudhuri R.R."/>
            <person name="La Ragione R."/>
            <person name="Hildebrand F."/>
            <person name="Pallen M.J."/>
        </authorList>
    </citation>
    <scope>NUCLEOTIDE SEQUENCE</scope>
    <source>
        <strain evidence="15">CHK193-4272</strain>
    </source>
</reference>
<dbReference type="Gene3D" id="1.10.730.10">
    <property type="entry name" value="Isoleucyl-tRNA Synthetase, Domain 1"/>
    <property type="match status" value="1"/>
</dbReference>
<comment type="similarity">
    <text evidence="2 11 12">Belongs to the class-I aminoacyl-tRNA synthetase family.</text>
</comment>
<feature type="domain" description="Arginyl tRNA synthetase N-terminal" evidence="14">
    <location>
        <begin position="9"/>
        <end position="98"/>
    </location>
</feature>
<dbReference type="AlphaFoldDB" id="A0A9D1PI60"/>
<evidence type="ECO:0000256" key="11">
    <source>
        <dbReference type="HAMAP-Rule" id="MF_00123"/>
    </source>
</evidence>
<dbReference type="Pfam" id="PF05746">
    <property type="entry name" value="DALR_1"/>
    <property type="match status" value="1"/>
</dbReference>
<proteinExistence type="inferred from homology"/>
<keyword evidence="9 11" id="KW-0030">Aminoacyl-tRNA synthetase</keyword>
<keyword evidence="7 11" id="KW-0067">ATP-binding</keyword>
<sequence length="564" mass="63074">MNFMENARIQAANIVKAAYDKAVLKGSLPQAELPKIAVETPKDASNGDWASTVAMQCAKLLRMPPRKIAEALVENMELNGTYFSKVDIAGAGFINFTYNMDWYKNALKTAVLEGENYGKTKLENPEKIMVEFVSANPTGPMHMGNARGGVLGDCLAEVLSWAGHDVTREFYINDAGNQVDKFAHSVEGRYIQIIKGEDAIEFDPSWYQGADIKELAQMLVDAHGDKLLDMTEEERFDAIVGFGLPHNIEKMQRDLARYKITYDVWFRESTLHQSGAVEETVKMLSDAGVTYEKDGALWLRSTAFGAEKDDVLRRANGFYTYFAADIAYHRNKFETRHFDRVINIWGADHHGHVARLQRALDAIGLNGSERLEIVLMQLVRMMQGGEVVRMSKRTGKSLTLSDLLDEIPVDAARFFFNSRAAETQMEFDLDLAVKQDSENPLYYVQYAHARICSVIKGAAENGHALPNVEDVDLTVLTENDEKALIRIIAQLPEEIISAANDRDPSQMNKYGVSLAAQFHRFYNSCRVNDAEPAIRDARLILCKAAAQTIKNVLGMIGVDAPEHM</sequence>
<dbReference type="HAMAP" id="MF_00123">
    <property type="entry name" value="Arg_tRNA_synth"/>
    <property type="match status" value="1"/>
</dbReference>
<dbReference type="GO" id="GO:0004814">
    <property type="term" value="F:arginine-tRNA ligase activity"/>
    <property type="evidence" value="ECO:0007669"/>
    <property type="project" value="UniProtKB-UniRule"/>
</dbReference>
<dbReference type="Proteomes" id="UP000886808">
    <property type="component" value="Unassembled WGS sequence"/>
</dbReference>
<dbReference type="NCBIfam" id="TIGR00456">
    <property type="entry name" value="argS"/>
    <property type="match status" value="1"/>
</dbReference>
<dbReference type="InterPro" id="IPR009080">
    <property type="entry name" value="tRNAsynth_Ia_anticodon-bd"/>
</dbReference>
<dbReference type="SUPFAM" id="SSF55190">
    <property type="entry name" value="Arginyl-tRNA synthetase (ArgRS), N-terminal 'additional' domain"/>
    <property type="match status" value="1"/>
</dbReference>
<comment type="subcellular location">
    <subcellularLocation>
        <location evidence="1 11">Cytoplasm</location>
    </subcellularLocation>
</comment>
<dbReference type="SUPFAM" id="SSF47323">
    <property type="entry name" value="Anticodon-binding domain of a subclass of class I aminoacyl-tRNA synthetases"/>
    <property type="match status" value="1"/>
</dbReference>
<keyword evidence="6 11" id="KW-0547">Nucleotide-binding</keyword>
<comment type="subunit">
    <text evidence="3 11">Monomer.</text>
</comment>
<protein>
    <recommendedName>
        <fullName evidence="11">Arginine--tRNA ligase</fullName>
        <ecNumber evidence="11">6.1.1.19</ecNumber>
    </recommendedName>
    <alternativeName>
        <fullName evidence="11">Arginyl-tRNA synthetase</fullName>
        <shortName evidence="11">ArgRS</shortName>
    </alternativeName>
</protein>
<dbReference type="GO" id="GO:0006420">
    <property type="term" value="P:arginyl-tRNA aminoacylation"/>
    <property type="evidence" value="ECO:0007669"/>
    <property type="project" value="UniProtKB-UniRule"/>
</dbReference>
<accession>A0A9D1PI60</accession>
<organism evidence="15 16">
    <name type="scientific">Candidatus Butyricicoccus avistercoris</name>
    <dbReference type="NCBI Taxonomy" id="2838518"/>
    <lineage>
        <taxon>Bacteria</taxon>
        <taxon>Bacillati</taxon>
        <taxon>Bacillota</taxon>
        <taxon>Clostridia</taxon>
        <taxon>Eubacteriales</taxon>
        <taxon>Butyricicoccaceae</taxon>
        <taxon>Butyricicoccus</taxon>
    </lineage>
</organism>
<evidence type="ECO:0000313" key="16">
    <source>
        <dbReference type="Proteomes" id="UP000886808"/>
    </source>
</evidence>
<evidence type="ECO:0000256" key="6">
    <source>
        <dbReference type="ARBA" id="ARBA00022741"/>
    </source>
</evidence>
<keyword evidence="5 11" id="KW-0436">Ligase</keyword>
<dbReference type="SMART" id="SM01016">
    <property type="entry name" value="Arg_tRNA_synt_N"/>
    <property type="match status" value="1"/>
</dbReference>
<evidence type="ECO:0000256" key="1">
    <source>
        <dbReference type="ARBA" id="ARBA00004496"/>
    </source>
</evidence>
<dbReference type="CDD" id="cd00671">
    <property type="entry name" value="ArgRS_core"/>
    <property type="match status" value="1"/>
</dbReference>
<comment type="catalytic activity">
    <reaction evidence="10 11">
        <text>tRNA(Arg) + L-arginine + ATP = L-arginyl-tRNA(Arg) + AMP + diphosphate</text>
        <dbReference type="Rhea" id="RHEA:20301"/>
        <dbReference type="Rhea" id="RHEA-COMP:9658"/>
        <dbReference type="Rhea" id="RHEA-COMP:9673"/>
        <dbReference type="ChEBI" id="CHEBI:30616"/>
        <dbReference type="ChEBI" id="CHEBI:32682"/>
        <dbReference type="ChEBI" id="CHEBI:33019"/>
        <dbReference type="ChEBI" id="CHEBI:78442"/>
        <dbReference type="ChEBI" id="CHEBI:78513"/>
        <dbReference type="ChEBI" id="CHEBI:456215"/>
        <dbReference type="EC" id="6.1.1.19"/>
    </reaction>
</comment>
<evidence type="ECO:0000259" key="14">
    <source>
        <dbReference type="SMART" id="SM01016"/>
    </source>
</evidence>
<dbReference type="PANTHER" id="PTHR11956:SF5">
    <property type="entry name" value="ARGININE--TRNA LIGASE, CYTOPLASMIC"/>
    <property type="match status" value="1"/>
</dbReference>
<comment type="caution">
    <text evidence="15">The sequence shown here is derived from an EMBL/GenBank/DDBJ whole genome shotgun (WGS) entry which is preliminary data.</text>
</comment>
<evidence type="ECO:0000256" key="12">
    <source>
        <dbReference type="RuleBase" id="RU363038"/>
    </source>
</evidence>
<dbReference type="EC" id="6.1.1.19" evidence="11"/>
<keyword evidence="8 11" id="KW-0648">Protein biosynthesis</keyword>
<evidence type="ECO:0000256" key="9">
    <source>
        <dbReference type="ARBA" id="ARBA00023146"/>
    </source>
</evidence>
<dbReference type="SUPFAM" id="SSF52374">
    <property type="entry name" value="Nucleotidylyl transferase"/>
    <property type="match status" value="1"/>
</dbReference>